<dbReference type="CDD" id="cd10917">
    <property type="entry name" value="CE4_NodB_like_6s_7s"/>
    <property type="match status" value="1"/>
</dbReference>
<dbReference type="EMBL" id="AP018449">
    <property type="protein sequence ID" value="BBB90806.1"/>
    <property type="molecule type" value="Genomic_DNA"/>
</dbReference>
<dbReference type="KEGG" id="mana:MAMMFC1_01467"/>
<name>A0A348AIA8_9FIRM</name>
<dbReference type="SUPFAM" id="SSF88713">
    <property type="entry name" value="Glycoside hydrolase/deacetylase"/>
    <property type="match status" value="1"/>
</dbReference>
<feature type="domain" description="NodB homology" evidence="1">
    <location>
        <begin position="48"/>
        <end position="226"/>
    </location>
</feature>
<proteinExistence type="predicted"/>
<dbReference type="RefSeq" id="WP_232035724.1">
    <property type="nucleotide sequence ID" value="NZ_AP018449.1"/>
</dbReference>
<organism evidence="2 3">
    <name type="scientific">Methylomusa anaerophila</name>
    <dbReference type="NCBI Taxonomy" id="1930071"/>
    <lineage>
        <taxon>Bacteria</taxon>
        <taxon>Bacillati</taxon>
        <taxon>Bacillota</taxon>
        <taxon>Negativicutes</taxon>
        <taxon>Selenomonadales</taxon>
        <taxon>Sporomusaceae</taxon>
        <taxon>Methylomusa</taxon>
    </lineage>
</organism>
<dbReference type="PROSITE" id="PS51677">
    <property type="entry name" value="NODB"/>
    <property type="match status" value="1"/>
</dbReference>
<evidence type="ECO:0000313" key="3">
    <source>
        <dbReference type="Proteomes" id="UP000276437"/>
    </source>
</evidence>
<keyword evidence="2" id="KW-0378">Hydrolase</keyword>
<dbReference type="InterPro" id="IPR002509">
    <property type="entry name" value="NODB_dom"/>
</dbReference>
<keyword evidence="3" id="KW-1185">Reference proteome</keyword>
<dbReference type="InterPro" id="IPR050248">
    <property type="entry name" value="Polysacc_deacetylase_ArnD"/>
</dbReference>
<evidence type="ECO:0000259" key="1">
    <source>
        <dbReference type="PROSITE" id="PS51677"/>
    </source>
</evidence>
<reference evidence="2 3" key="1">
    <citation type="journal article" date="2018" name="Int. J. Syst. Evol. Microbiol.">
        <title>Methylomusa anaerophila gen. nov., sp. nov., an anaerobic methanol-utilizing bacterium isolated from a microbial fuel cell.</title>
        <authorList>
            <person name="Amano N."/>
            <person name="Yamamuro A."/>
            <person name="Miyahara M."/>
            <person name="Kouzuma A."/>
            <person name="Abe T."/>
            <person name="Watanabe K."/>
        </authorList>
    </citation>
    <scope>NUCLEOTIDE SEQUENCE [LARGE SCALE GENOMIC DNA]</scope>
    <source>
        <strain evidence="2 3">MMFC1</strain>
    </source>
</reference>
<dbReference type="Gene3D" id="3.20.20.370">
    <property type="entry name" value="Glycoside hydrolase/deacetylase"/>
    <property type="match status" value="1"/>
</dbReference>
<protein>
    <submittedName>
        <fullName evidence="2">Peptidoglycan-N-acetylglucosamine deacetylase</fullName>
        <ecNumber evidence="2">3.5.1.104</ecNumber>
    </submittedName>
</protein>
<dbReference type="EC" id="3.5.1.104" evidence="2"/>
<gene>
    <name evidence="2" type="primary">pgdA_2</name>
    <name evidence="2" type="ORF">MAMMFC1_01467</name>
</gene>
<dbReference type="AlphaFoldDB" id="A0A348AIA8"/>
<dbReference type="GO" id="GO:0005975">
    <property type="term" value="P:carbohydrate metabolic process"/>
    <property type="evidence" value="ECO:0007669"/>
    <property type="project" value="InterPro"/>
</dbReference>
<dbReference type="GO" id="GO:0016810">
    <property type="term" value="F:hydrolase activity, acting on carbon-nitrogen (but not peptide) bonds"/>
    <property type="evidence" value="ECO:0007669"/>
    <property type="project" value="InterPro"/>
</dbReference>
<accession>A0A348AIA8</accession>
<sequence>MDMKAIWRRGFFSITVVVTGLLLGTALDVVKMLDDNATVIKKVPTTHKVVALSFDDGPHLKTTPEILAVLQEKNIKATFFVLGSNAANHPEIVAQASAAGHEIASHAFSHKRINSLSAEEIKQEIERTEAIITAVAPKPNLFRPPEGAYNDKIVALLREKGYTTILWSVDAGDWRRPPAGQVVKNVMDAIAPGTIILMHDGQPALPTAQALREIIDRLREQGYQIVTVGELLKYYEIRQ</sequence>
<dbReference type="Proteomes" id="UP000276437">
    <property type="component" value="Chromosome"/>
</dbReference>
<dbReference type="Pfam" id="PF01522">
    <property type="entry name" value="Polysacc_deac_1"/>
    <property type="match status" value="1"/>
</dbReference>
<dbReference type="PANTHER" id="PTHR10587">
    <property type="entry name" value="GLYCOSYL TRANSFERASE-RELATED"/>
    <property type="match status" value="1"/>
</dbReference>
<dbReference type="InterPro" id="IPR011330">
    <property type="entry name" value="Glyco_hydro/deAcase_b/a-brl"/>
</dbReference>
<evidence type="ECO:0000313" key="2">
    <source>
        <dbReference type="EMBL" id="BBB90806.1"/>
    </source>
</evidence>